<gene>
    <name evidence="1" type="ORF">QU481_17560</name>
</gene>
<protein>
    <submittedName>
        <fullName evidence="1">Uncharacterized protein</fullName>
    </submittedName>
</protein>
<comment type="caution">
    <text evidence="1">The sequence shown here is derived from an EMBL/GenBank/DDBJ whole genome shotgun (WGS) entry which is preliminary data.</text>
</comment>
<dbReference type="EMBL" id="JAUEDK010000039">
    <property type="protein sequence ID" value="MDN0076669.1"/>
    <property type="molecule type" value="Genomic_DNA"/>
</dbReference>
<organism evidence="1 2">
    <name type="scientific">Crenobacter oryzisoli</name>
    <dbReference type="NCBI Taxonomy" id="3056844"/>
    <lineage>
        <taxon>Bacteria</taxon>
        <taxon>Pseudomonadati</taxon>
        <taxon>Pseudomonadota</taxon>
        <taxon>Betaproteobacteria</taxon>
        <taxon>Neisseriales</taxon>
        <taxon>Neisseriaceae</taxon>
        <taxon>Crenobacter</taxon>
    </lineage>
</organism>
<evidence type="ECO:0000313" key="1">
    <source>
        <dbReference type="EMBL" id="MDN0076669.1"/>
    </source>
</evidence>
<evidence type="ECO:0000313" key="2">
    <source>
        <dbReference type="Proteomes" id="UP001168540"/>
    </source>
</evidence>
<proteinExistence type="predicted"/>
<dbReference type="RefSeq" id="WP_289831319.1">
    <property type="nucleotide sequence ID" value="NZ_JAUEDK010000039.1"/>
</dbReference>
<accession>A0ABT7XSA3</accession>
<dbReference type="Proteomes" id="UP001168540">
    <property type="component" value="Unassembled WGS sequence"/>
</dbReference>
<sequence length="91" mass="9857">MSPAPGLPNLPALVGESKSYAERLFSFPDVGPLAEADSIKAVQDPVRQSGEEIEQLIDIYSSSHGDMAFTVPLFDEFMRRAIPQYAAISTA</sequence>
<keyword evidence="2" id="KW-1185">Reference proteome</keyword>
<name>A0ABT7XSA3_9NEIS</name>
<reference evidence="1" key="1">
    <citation type="submission" date="2023-06" db="EMBL/GenBank/DDBJ databases">
        <authorList>
            <person name="Zhang S."/>
        </authorList>
    </citation>
    <scope>NUCLEOTIDE SEQUENCE</scope>
    <source>
        <strain evidence="1">SG2303</strain>
    </source>
</reference>